<dbReference type="Proteomes" id="UP000270261">
    <property type="component" value="Unassembled WGS sequence"/>
</dbReference>
<name>A0A3R8LSK5_9BURK</name>
<proteinExistence type="predicted"/>
<comment type="caution">
    <text evidence="1">The sequence shown here is derived from an EMBL/GenBank/DDBJ whole genome shotgun (WGS) entry which is preliminary data.</text>
</comment>
<sequence length="173" mass="18929">MLRGQRQDALFPGHPYPVTSSACQRHYAMNPHHPDQMAHEVCRLLDSAANDLPDHIQARLAVARNRALMRFDELARQGSGTSAGAAGTHSHTGWWHHLWTPAWSRVALTAIPAILLVLAALAGSLFNQERTVIQQADAYTEMLTADVPLSAYTDNGFAAHLRGGMMQTAAQSR</sequence>
<dbReference type="Pfam" id="PF12279">
    <property type="entry name" value="DUF3619"/>
    <property type="match status" value="1"/>
</dbReference>
<accession>A0A3R8LSK5</accession>
<organism evidence="1 2">
    <name type="scientific">Lautropia dentalis</name>
    <dbReference type="NCBI Taxonomy" id="2490857"/>
    <lineage>
        <taxon>Bacteria</taxon>
        <taxon>Pseudomonadati</taxon>
        <taxon>Pseudomonadota</taxon>
        <taxon>Betaproteobacteria</taxon>
        <taxon>Burkholderiales</taxon>
        <taxon>Burkholderiaceae</taxon>
        <taxon>Lautropia</taxon>
    </lineage>
</organism>
<gene>
    <name evidence="1" type="ORF">EHV23_06295</name>
</gene>
<dbReference type="AlphaFoldDB" id="A0A3R8LSK5"/>
<dbReference type="InterPro" id="IPR022064">
    <property type="entry name" value="DUF3619"/>
</dbReference>
<keyword evidence="2" id="KW-1185">Reference proteome</keyword>
<dbReference type="PROSITE" id="PS51257">
    <property type="entry name" value="PROKAR_LIPOPROTEIN"/>
    <property type="match status" value="1"/>
</dbReference>
<reference evidence="1 2" key="1">
    <citation type="submission" date="2018-11" db="EMBL/GenBank/DDBJ databases">
        <title>Genome sequencing of Lautropia sp. KCOM 2505 (= ChDC F240).</title>
        <authorList>
            <person name="Kook J.-K."/>
            <person name="Park S.-N."/>
            <person name="Lim Y.K."/>
        </authorList>
    </citation>
    <scope>NUCLEOTIDE SEQUENCE [LARGE SCALE GENOMIC DNA]</scope>
    <source>
        <strain evidence="1 2">KCOM 2505</strain>
    </source>
</reference>
<evidence type="ECO:0000313" key="1">
    <source>
        <dbReference type="EMBL" id="RRN45751.1"/>
    </source>
</evidence>
<evidence type="ECO:0000313" key="2">
    <source>
        <dbReference type="Proteomes" id="UP000270261"/>
    </source>
</evidence>
<dbReference type="EMBL" id="RRUE01000001">
    <property type="protein sequence ID" value="RRN45751.1"/>
    <property type="molecule type" value="Genomic_DNA"/>
</dbReference>
<protein>
    <submittedName>
        <fullName evidence="1">DUF3619 family protein</fullName>
    </submittedName>
</protein>